<proteinExistence type="predicted"/>
<protein>
    <submittedName>
        <fullName evidence="3">Retrotransposon protein</fullName>
    </submittedName>
</protein>
<dbReference type="EMBL" id="SSTE01020204">
    <property type="protein sequence ID" value="KAA0035078.1"/>
    <property type="molecule type" value="Genomic_DNA"/>
</dbReference>
<name>A0A5A7SWU2_CUCMM</name>
<dbReference type="InterPro" id="IPR024752">
    <property type="entry name" value="Myb/SANT-like_dom"/>
</dbReference>
<comment type="caution">
    <text evidence="3">The sequence shown here is derived from an EMBL/GenBank/DDBJ whole genome shotgun (WGS) entry which is preliminary data.</text>
</comment>
<evidence type="ECO:0000259" key="2">
    <source>
        <dbReference type="Pfam" id="PF12776"/>
    </source>
</evidence>
<sequence>MIHESDLVCWQSTRMDRQTFAIPCHLLRNVAGLSSTEIVDVEEMVDSWILRDAISRENGLQVPKEGFLAPYRGQRYHLQEWRGVANAPTNANEYFNMKHSSARNVIERAFGVLKGPWTKEEEGTLVECLMELVSMGGWKSDNGTFRPGYLAQLVRMMAEKLPGCQVRATTVIDCRIKTLKRTFQAIAEMRGPACSGFGWNDEEKCIIAEKELFDNWVRSHPVAKGLLNKPFPYYDELTYVFGRDRATGRFAETFADMGSNEPGGGYDRFDMGDGKEDFPPMYSQRIDLSQDDVRASRPSRASEGRTGSSGSKRKRGSQRDFDVEAIHLVLDQTNEQLRQIAEWPARNLANDNHVRTEFFRILREMPELTSLDRVLLQRHLLSHMDDLRGFVLMPEDEREGFCRVLLRDIER</sequence>
<dbReference type="EMBL" id="SSTD01014912">
    <property type="protein sequence ID" value="TYK03601.1"/>
    <property type="molecule type" value="Genomic_DNA"/>
</dbReference>
<feature type="region of interest" description="Disordered" evidence="1">
    <location>
        <begin position="255"/>
        <end position="274"/>
    </location>
</feature>
<gene>
    <name evidence="4" type="ORF">E5676_scaffold1369G00190</name>
    <name evidence="3" type="ORF">E6C27_scaffold57G001430</name>
</gene>
<feature type="domain" description="Myb/SANT-like" evidence="2">
    <location>
        <begin position="117"/>
        <end position="215"/>
    </location>
</feature>
<evidence type="ECO:0000256" key="1">
    <source>
        <dbReference type="SAM" id="MobiDB-lite"/>
    </source>
</evidence>
<dbReference type="Pfam" id="PF12776">
    <property type="entry name" value="Myb_DNA-bind_3"/>
    <property type="match status" value="1"/>
</dbReference>
<dbReference type="OrthoDB" id="670156at2759"/>
<dbReference type="PANTHER" id="PTHR46250:SF18">
    <property type="entry name" value="MYB_SANT-LIKE DOMAIN-CONTAINING PROTEIN"/>
    <property type="match status" value="1"/>
</dbReference>
<feature type="region of interest" description="Disordered" evidence="1">
    <location>
        <begin position="287"/>
        <end position="318"/>
    </location>
</feature>
<accession>A0A5A7SWU2</accession>
<evidence type="ECO:0000313" key="6">
    <source>
        <dbReference type="Proteomes" id="UP000321947"/>
    </source>
</evidence>
<dbReference type="Proteomes" id="UP000321393">
    <property type="component" value="Unassembled WGS sequence"/>
</dbReference>
<evidence type="ECO:0000313" key="4">
    <source>
        <dbReference type="EMBL" id="TYK03601.1"/>
    </source>
</evidence>
<reference evidence="5 6" key="1">
    <citation type="submission" date="2019-08" db="EMBL/GenBank/DDBJ databases">
        <title>Draft genome sequences of two oriental melons (Cucumis melo L. var makuwa).</title>
        <authorList>
            <person name="Kwon S.-Y."/>
        </authorList>
    </citation>
    <scope>NUCLEOTIDE SEQUENCE [LARGE SCALE GENOMIC DNA]</scope>
    <source>
        <strain evidence="6">cv. Chang Bougi</strain>
        <strain evidence="5">cv. SW 3</strain>
        <tissue evidence="3">Leaf</tissue>
    </source>
</reference>
<evidence type="ECO:0000313" key="5">
    <source>
        <dbReference type="Proteomes" id="UP000321393"/>
    </source>
</evidence>
<dbReference type="Proteomes" id="UP000321947">
    <property type="component" value="Unassembled WGS sequence"/>
</dbReference>
<dbReference type="AlphaFoldDB" id="A0A5A7SWU2"/>
<feature type="compositionally biased region" description="Basic and acidic residues" evidence="1">
    <location>
        <begin position="291"/>
        <end position="303"/>
    </location>
</feature>
<evidence type="ECO:0000313" key="3">
    <source>
        <dbReference type="EMBL" id="KAA0035078.1"/>
    </source>
</evidence>
<organism evidence="3 5">
    <name type="scientific">Cucumis melo var. makuwa</name>
    <name type="common">Oriental melon</name>
    <dbReference type="NCBI Taxonomy" id="1194695"/>
    <lineage>
        <taxon>Eukaryota</taxon>
        <taxon>Viridiplantae</taxon>
        <taxon>Streptophyta</taxon>
        <taxon>Embryophyta</taxon>
        <taxon>Tracheophyta</taxon>
        <taxon>Spermatophyta</taxon>
        <taxon>Magnoliopsida</taxon>
        <taxon>eudicotyledons</taxon>
        <taxon>Gunneridae</taxon>
        <taxon>Pentapetalae</taxon>
        <taxon>rosids</taxon>
        <taxon>fabids</taxon>
        <taxon>Cucurbitales</taxon>
        <taxon>Cucurbitaceae</taxon>
        <taxon>Benincaseae</taxon>
        <taxon>Cucumis</taxon>
    </lineage>
</organism>
<dbReference type="PANTHER" id="PTHR46250">
    <property type="entry name" value="MYB/SANT-LIKE DNA-BINDING DOMAIN PROTEIN-RELATED"/>
    <property type="match status" value="1"/>
</dbReference>